<comment type="similarity">
    <text evidence="1">Belongs to the RecN family.</text>
</comment>
<feature type="non-terminal residue" evidence="9">
    <location>
        <position position="1"/>
    </location>
</feature>
<keyword evidence="3" id="KW-0547">Nucleotide-binding</keyword>
<evidence type="ECO:0000256" key="1">
    <source>
        <dbReference type="ARBA" id="ARBA00009441"/>
    </source>
</evidence>
<dbReference type="InterPro" id="IPR027417">
    <property type="entry name" value="P-loop_NTPase"/>
</dbReference>
<reference evidence="9 10" key="1">
    <citation type="submission" date="2013-09" db="EMBL/GenBank/DDBJ databases">
        <title>Biodegradation of hydrocarbons in the deep terrestrial subsurface : characterization of a microbial consortium composed of two Desulfotomaculum species originating from a deep geological formation.</title>
        <authorList>
            <person name="Aullo T."/>
            <person name="Berlendis S."/>
            <person name="Lascourreges J.-F."/>
            <person name="Dessort D."/>
            <person name="Saint-Laurent S."/>
            <person name="Schraauwers B."/>
            <person name="Mas J."/>
            <person name="Magot M."/>
            <person name="Ranchou-Peyruse A."/>
        </authorList>
    </citation>
    <scope>NUCLEOTIDE SEQUENCE [LARGE SCALE GENOMIC DNA]</scope>
    <source>
        <strain evidence="9 10">Bs107</strain>
    </source>
</reference>
<keyword evidence="8" id="KW-0175">Coiled coil</keyword>
<proteinExistence type="inferred from homology"/>
<keyword evidence="10" id="KW-1185">Reference proteome</keyword>
<dbReference type="EMBL" id="AWQQ01000112">
    <property type="protein sequence ID" value="PHJ37172.1"/>
    <property type="molecule type" value="Genomic_DNA"/>
</dbReference>
<dbReference type="GO" id="GO:0006281">
    <property type="term" value="P:DNA repair"/>
    <property type="evidence" value="ECO:0007669"/>
    <property type="project" value="UniProtKB-KW"/>
</dbReference>
<dbReference type="PANTHER" id="PTHR11059">
    <property type="entry name" value="DNA REPAIR PROTEIN RECN"/>
    <property type="match status" value="1"/>
</dbReference>
<evidence type="ECO:0000256" key="3">
    <source>
        <dbReference type="ARBA" id="ARBA00022741"/>
    </source>
</evidence>
<sequence length="276" mass="30969">SSYRDNVEYNPERLDQIEHRLSLIKQLKYKYGSTVREILAYKEAALAELNTLSNRTEKAEELKETIKTLEKEWHRQAKILTILRQKAAKQLEENAARELRYLEMGGIDFRVSLTPREEISDLGMEDIEFLIAPNPGEPLRPLQKIASGGELSRIMLALKVLLSGVDEVPTLIFDEIDTGVGGKALQAIGEKLAQVGRHRQVICVTHGAQVACFADTHYLISKKVVDGHAQTSVEPLDQAGRVEELARMLAGREITGAVKDHALQMIRMSAVYKNQK</sequence>
<organism evidence="9 10">
    <name type="scientific">Desulforamulus profundi</name>
    <dbReference type="NCBI Taxonomy" id="1383067"/>
    <lineage>
        <taxon>Bacteria</taxon>
        <taxon>Bacillati</taxon>
        <taxon>Bacillota</taxon>
        <taxon>Clostridia</taxon>
        <taxon>Eubacteriales</taxon>
        <taxon>Peptococcaceae</taxon>
        <taxon>Desulforamulus</taxon>
    </lineage>
</organism>
<dbReference type="GO" id="GO:0006310">
    <property type="term" value="P:DNA recombination"/>
    <property type="evidence" value="ECO:0007669"/>
    <property type="project" value="InterPro"/>
</dbReference>
<dbReference type="CDD" id="cd03241">
    <property type="entry name" value="ABC_RecN"/>
    <property type="match status" value="1"/>
</dbReference>
<dbReference type="FunFam" id="3.40.50.300:FF:000356">
    <property type="entry name" value="DNA repair protein RecN"/>
    <property type="match status" value="1"/>
</dbReference>
<comment type="caution">
    <text evidence="9">The sequence shown here is derived from an EMBL/GenBank/DDBJ whole genome shotgun (WGS) entry which is preliminary data.</text>
</comment>
<evidence type="ECO:0000256" key="2">
    <source>
        <dbReference type="ARBA" id="ARBA00021315"/>
    </source>
</evidence>
<evidence type="ECO:0000313" key="9">
    <source>
        <dbReference type="EMBL" id="PHJ37172.1"/>
    </source>
</evidence>
<gene>
    <name evidence="9" type="ORF">P378_17905</name>
</gene>
<keyword evidence="6" id="KW-0234">DNA repair</keyword>
<keyword evidence="4" id="KW-0227">DNA damage</keyword>
<dbReference type="Proteomes" id="UP000222564">
    <property type="component" value="Unassembled WGS sequence"/>
</dbReference>
<dbReference type="GO" id="GO:0009432">
    <property type="term" value="P:SOS response"/>
    <property type="evidence" value="ECO:0007669"/>
    <property type="project" value="TreeGrafter"/>
</dbReference>
<dbReference type="SUPFAM" id="SSF52540">
    <property type="entry name" value="P-loop containing nucleoside triphosphate hydrolases"/>
    <property type="match status" value="1"/>
</dbReference>
<evidence type="ECO:0000256" key="6">
    <source>
        <dbReference type="ARBA" id="ARBA00023204"/>
    </source>
</evidence>
<evidence type="ECO:0000256" key="8">
    <source>
        <dbReference type="SAM" id="Coils"/>
    </source>
</evidence>
<dbReference type="Gene3D" id="3.40.50.300">
    <property type="entry name" value="P-loop containing nucleotide triphosphate hydrolases"/>
    <property type="match status" value="1"/>
</dbReference>
<accession>A0A2C6MC77</accession>
<protein>
    <recommendedName>
        <fullName evidence="2">DNA repair protein RecN</fullName>
    </recommendedName>
    <alternativeName>
        <fullName evidence="7">Recombination protein N</fullName>
    </alternativeName>
</protein>
<dbReference type="AlphaFoldDB" id="A0A2C6MC77"/>
<evidence type="ECO:0000256" key="5">
    <source>
        <dbReference type="ARBA" id="ARBA00022840"/>
    </source>
</evidence>
<feature type="coiled-coil region" evidence="8">
    <location>
        <begin position="42"/>
        <end position="72"/>
    </location>
</feature>
<dbReference type="GO" id="GO:0043590">
    <property type="term" value="C:bacterial nucleoid"/>
    <property type="evidence" value="ECO:0007669"/>
    <property type="project" value="TreeGrafter"/>
</dbReference>
<dbReference type="PANTHER" id="PTHR11059:SF0">
    <property type="entry name" value="DNA REPAIR PROTEIN RECN"/>
    <property type="match status" value="1"/>
</dbReference>
<evidence type="ECO:0000256" key="7">
    <source>
        <dbReference type="ARBA" id="ARBA00033408"/>
    </source>
</evidence>
<dbReference type="InterPro" id="IPR004604">
    <property type="entry name" value="DNA_recomb/repair_RecN"/>
</dbReference>
<evidence type="ECO:0000256" key="4">
    <source>
        <dbReference type="ARBA" id="ARBA00022763"/>
    </source>
</evidence>
<dbReference type="GO" id="GO:0005524">
    <property type="term" value="F:ATP binding"/>
    <property type="evidence" value="ECO:0007669"/>
    <property type="project" value="UniProtKB-KW"/>
</dbReference>
<keyword evidence="5" id="KW-0067">ATP-binding</keyword>
<evidence type="ECO:0000313" key="10">
    <source>
        <dbReference type="Proteomes" id="UP000222564"/>
    </source>
</evidence>
<name>A0A2C6MC77_9FIRM</name>